<dbReference type="Pfam" id="PF04304">
    <property type="entry name" value="DUF454"/>
    <property type="match status" value="1"/>
</dbReference>
<accession>A0ABV2BWS3</accession>
<keyword evidence="2" id="KW-1185">Reference proteome</keyword>
<dbReference type="InterPro" id="IPR007401">
    <property type="entry name" value="DUF454"/>
</dbReference>
<dbReference type="PIRSF" id="PIRSF016789">
    <property type="entry name" value="DUF454"/>
    <property type="match status" value="1"/>
</dbReference>
<name>A0ABV2BWS3_9GAMM</name>
<dbReference type="PANTHER" id="PTHR35813">
    <property type="entry name" value="INNER MEMBRANE PROTEIN YBAN"/>
    <property type="match status" value="1"/>
</dbReference>
<organism evidence="1 2">
    <name type="scientific">Aliikangiella maris</name>
    <dbReference type="NCBI Taxonomy" id="3162458"/>
    <lineage>
        <taxon>Bacteria</taxon>
        <taxon>Pseudomonadati</taxon>
        <taxon>Pseudomonadota</taxon>
        <taxon>Gammaproteobacteria</taxon>
        <taxon>Oceanospirillales</taxon>
        <taxon>Pleioneaceae</taxon>
        <taxon>Aliikangiella</taxon>
    </lineage>
</organism>
<dbReference type="Proteomes" id="UP001548189">
    <property type="component" value="Unassembled WGS sequence"/>
</dbReference>
<sequence>MSKYQRGAIKYILILTGLLLVMIGFVGIFVPGLPTTIFLIGAAACFAKSSPCLHAWLLSHRWFGPILYHWKESRSIPKKAKIIALSTMALACLYSGLMIEPLWVRIVVYAVMIPPAIFVYRLPLSENTPVQPYTSQTANSDNNA</sequence>
<proteinExistence type="predicted"/>
<evidence type="ECO:0000313" key="2">
    <source>
        <dbReference type="Proteomes" id="UP001548189"/>
    </source>
</evidence>
<dbReference type="PANTHER" id="PTHR35813:SF1">
    <property type="entry name" value="INNER MEMBRANE PROTEIN YBAN"/>
    <property type="match status" value="1"/>
</dbReference>
<comment type="caution">
    <text evidence="1">The sequence shown here is derived from an EMBL/GenBank/DDBJ whole genome shotgun (WGS) entry which is preliminary data.</text>
</comment>
<reference evidence="1 2" key="1">
    <citation type="submission" date="2024-06" db="EMBL/GenBank/DDBJ databases">
        <authorList>
            <person name="Li F."/>
        </authorList>
    </citation>
    <scope>NUCLEOTIDE SEQUENCE [LARGE SCALE GENOMIC DNA]</scope>
    <source>
        <strain evidence="1 2">GXAS 311</strain>
    </source>
</reference>
<evidence type="ECO:0000313" key="1">
    <source>
        <dbReference type="EMBL" id="MET1256380.1"/>
    </source>
</evidence>
<dbReference type="EMBL" id="JBEVCJ010000020">
    <property type="protein sequence ID" value="MET1256380.1"/>
    <property type="molecule type" value="Genomic_DNA"/>
</dbReference>
<gene>
    <name evidence="1" type="ORF">ABVT43_14665</name>
</gene>
<protein>
    <submittedName>
        <fullName evidence="1">YbaN family protein</fullName>
    </submittedName>
</protein>